<evidence type="ECO:0000313" key="4">
    <source>
        <dbReference type="Proteomes" id="UP001185015"/>
    </source>
</evidence>
<feature type="transmembrane region" description="Helical" evidence="1">
    <location>
        <begin position="7"/>
        <end position="26"/>
    </location>
</feature>
<dbReference type="Gene3D" id="3.10.620.30">
    <property type="match status" value="1"/>
</dbReference>
<dbReference type="Proteomes" id="UP001185015">
    <property type="component" value="Unassembled WGS sequence"/>
</dbReference>
<keyword evidence="1" id="KW-0472">Membrane</keyword>
<name>A0AA90Z683_9EURY</name>
<keyword evidence="4" id="KW-1185">Reference proteome</keyword>
<dbReference type="InterPro" id="IPR038765">
    <property type="entry name" value="Papain-like_cys_pep_sf"/>
</dbReference>
<reference evidence="3 4" key="1">
    <citation type="submission" date="2023-07" db="EMBL/GenBank/DDBJ databases">
        <title>Genomic Encyclopedia of Type Strains, Phase IV (KMG-IV): sequencing the most valuable type-strain genomes for metagenomic binning, comparative biology and taxonomic classification.</title>
        <authorList>
            <person name="Goeker M."/>
        </authorList>
    </citation>
    <scope>NUCLEOTIDE SEQUENCE [LARGE SCALE GENOMIC DNA]</scope>
    <source>
        <strain evidence="3 4">DSM 17273</strain>
    </source>
</reference>
<keyword evidence="1" id="KW-1133">Transmembrane helix</keyword>
<organism evidence="3 4">
    <name type="scientific">Methanococcoides alaskense</name>
    <dbReference type="NCBI Taxonomy" id="325778"/>
    <lineage>
        <taxon>Archaea</taxon>
        <taxon>Methanobacteriati</taxon>
        <taxon>Methanobacteriota</taxon>
        <taxon>Stenosarchaea group</taxon>
        <taxon>Methanomicrobia</taxon>
        <taxon>Methanosarcinales</taxon>
        <taxon>Methanosarcinaceae</taxon>
        <taxon>Methanococcoides</taxon>
    </lineage>
</organism>
<dbReference type="GO" id="GO:0008233">
    <property type="term" value="F:peptidase activity"/>
    <property type="evidence" value="ECO:0007669"/>
    <property type="project" value="UniProtKB-KW"/>
</dbReference>
<dbReference type="InterPro" id="IPR002931">
    <property type="entry name" value="Transglutaminase-like"/>
</dbReference>
<feature type="domain" description="Transglutaminase-like" evidence="2">
    <location>
        <begin position="243"/>
        <end position="326"/>
    </location>
</feature>
<keyword evidence="3" id="KW-0645">Protease</keyword>
<dbReference type="GO" id="GO:0006508">
    <property type="term" value="P:proteolysis"/>
    <property type="evidence" value="ECO:0007669"/>
    <property type="project" value="UniProtKB-KW"/>
</dbReference>
<dbReference type="Pfam" id="PF01841">
    <property type="entry name" value="Transglut_core"/>
    <property type="match status" value="1"/>
</dbReference>
<evidence type="ECO:0000259" key="2">
    <source>
        <dbReference type="Pfam" id="PF01841"/>
    </source>
</evidence>
<dbReference type="AlphaFoldDB" id="A0AA90Z683"/>
<accession>A0AA90Z683</accession>
<proteinExistence type="predicted"/>
<sequence length="388" mass="42342">MVDGRSLLTALATVMVVVIVALFLTFTSTVDITDVKDLSINSLFTGNGKNILENGELTIPTVNGERSTPIENKPHASSTFSPGYAISTSYQHTGLYKGSTGVVDITVENSGETTLFIYEYGIEPYGGSFRSYSTGYTIEPGDEEHIGFICIDVPTNTDTVEMKIGLGILAKGSSGTWYDYGTEFFEEIEIDIEPIPPTTDIEYFYNTEPFFTATNDKIDPRNEDVRAVAASAIAMYPGEYNVYQLCALFDHVKNDVKYMSDPRGNDYWATPNETLKVKAGDCDDSAILLSSLIEAIGGTSRLYITDTHVFATAYIGKGEEASKITDAVKDKYGCIPVYYATDEYGSWLIMDTTSGLYAGGLSADATPSADGWKFTDTEEVIIIDIVPK</sequence>
<keyword evidence="1" id="KW-0812">Transmembrane</keyword>
<dbReference type="RefSeq" id="WP_270096293.1">
    <property type="nucleotide sequence ID" value="NZ_JAQFFK010000003.1"/>
</dbReference>
<evidence type="ECO:0000313" key="3">
    <source>
        <dbReference type="EMBL" id="MDR6221900.1"/>
    </source>
</evidence>
<dbReference type="EMBL" id="JAVDQI010000001">
    <property type="protein sequence ID" value="MDR6221900.1"/>
    <property type="molecule type" value="Genomic_DNA"/>
</dbReference>
<dbReference type="SUPFAM" id="SSF54001">
    <property type="entry name" value="Cysteine proteinases"/>
    <property type="match status" value="1"/>
</dbReference>
<comment type="caution">
    <text evidence="3">The sequence shown here is derived from an EMBL/GenBank/DDBJ whole genome shotgun (WGS) entry which is preliminary data.</text>
</comment>
<keyword evidence="3" id="KW-0378">Hydrolase</keyword>
<protein>
    <submittedName>
        <fullName evidence="3">Transglutaminase-like putative cysteine protease</fullName>
    </submittedName>
</protein>
<gene>
    <name evidence="3" type="ORF">J2750_000332</name>
</gene>
<evidence type="ECO:0000256" key="1">
    <source>
        <dbReference type="SAM" id="Phobius"/>
    </source>
</evidence>